<dbReference type="InterPro" id="IPR031325">
    <property type="entry name" value="RHS_repeat"/>
</dbReference>
<dbReference type="PANTHER" id="PTHR32305:SF15">
    <property type="entry name" value="PROTEIN RHSA-RELATED"/>
    <property type="match status" value="1"/>
</dbReference>
<feature type="domain" description="RHS protein conserved region" evidence="3">
    <location>
        <begin position="1380"/>
        <end position="1413"/>
    </location>
</feature>
<dbReference type="Gene3D" id="2.180.10.10">
    <property type="entry name" value="RHS repeat-associated core"/>
    <property type="match status" value="3"/>
</dbReference>
<dbReference type="EMBL" id="WNDP01000131">
    <property type="protein sequence ID" value="KAF1019965.1"/>
    <property type="molecule type" value="Genomic_DNA"/>
</dbReference>
<dbReference type="InterPro" id="IPR001826">
    <property type="entry name" value="RHS"/>
</dbReference>
<sequence>MAQAKTEVVKPLNEVSIKDINNSKQKIDKWLLDHTHQLVGLNLVSNVLGTVPIIGNVMAAIDVVTDIFQIYEKGYQNADVFDWTTVGIDLIGVAPVPGTTAIRTSARPALFLVRQEVKRVGKAALAEAVITVIGKHLNDQVAGNIEKFCASGLTQLNSILGSCGNTIQGATTEINGGIVRVVTQGKVFTNAGANATRAQQQAAGIAKGLKSGDLVRAGKNLVYMTENWGKALFKTNVNNNAKVVSMLVPQHLKQPVLNVGATISKVGVTANAKIRKLGNKAEPQTIGWLFEVLRLGASRFRKTKSAQVKATQTTQAKNAKNNSKLEKSRDEHPATHNANKCKNCKGGTGGSISFAMGTEFLTHDDALIHPLVVEPLARSYISNLYQYDQSIFGARWTTPFSSKIVQRSQYNEKNPKQNIELKGWEYIGIDGRPIKLRELKVGQSFYDEIETFTYTVVSDDIRAITFGSNESRYYQKYKNEFRLVSIKRQNGFSVGLRYDHRVDDESYLSDIIFKQDQNILAHLALKLNQNKLVDEIWLVKDGQLKRQLSAYVYNDQADLIQATNEFGASYQYTYQHHLLTRYTDLTKRGMNLKWNGKLPSSKAIEEWADDYSSARKLEWDENVRVTTVTDIDGNVTEHYYGITGYTYRIIYPDNLQEWFFRDDAKNITSHVTTDGTETVYSYDERGNVLTTTQADGATTYFEYDEQDQLIGMVDAEQGRWFKQYDGSGNLIKEIDPLKHETGYAYNSMGLVTSITDAKGGNKALKYDDQGNLLSYTDCSGKETKWQYDERGRVKSVENALKQKNEYFYTEIITGQGEPIIKGLPLNAFGQLEKIKHPDGSIEHFVHDAEGRLLAHIEPKQHITKYEYDAAGLISKRTDALNHTLKYQWDRLSRLKRLINENGANYEFIYDAGGRLVKEIDFDGKETVYQYDELNGRLTTSIEVASAYGQDLKDQTAPKDRIQQFIFDSMGRLEQRTAGYGHDGLELESKQTEEFAYDYLGNIIQAKNAESNLQWFYDAVGNVIKEHQQDYKTHKTAVWKHSYDEINDRIKTIRPDGQNIDWLTYGTGHVQSLIVNGQDLVSFERDDLHREVIRHYANGISQEQQFDLAGRLHSQIMLNEHDNGYQNQYSAQNQAKQNNALQQTNQLVQRLYQYDKTGELTAIKDSRRGKIAYKYDPVGRLLEASSKLGKETFNFDPASNIIDRYNDDKAQHQDQNHVQQAEDKGYGYHCLFNNVVKEYFDQQYQYDAYGQLIRQKSSKGDLNLEWDVYGRMIKSRNSQYTAEYRYDVLGRRIQKRSKHHHTGDELNIIYGWDGDTLAYESTEQATKHYIYEKDSFVPMLQAVYQSPIELHQTPDWSDKPYSVHRDPLWKTTKQSKGFDDVWFYHCDHLGTPQEMTDHTGSIIWKAEYKAWGECKAEKAQSSFFENSEIISNNIRFQGQYFDLETGLHYNRHRYYSPYVGRFVSKDPIGLLGGLNIYAYTANPVQWIDPYGLAPCNLVRYKPDKVTPMAGSRQDAIDRAWALEKQLIQTTGSGTRDWSATELSAILRTPSGSGKGKLSSVMSNLGYTGHHINSVKNNGALGENWKGDPRNIVFLENPKHPNSSPMPNAYNEHFHSNQGHRGSTTNVSRGRLIDRETMINQFNKGCKI</sequence>
<evidence type="ECO:0000259" key="4">
    <source>
        <dbReference type="Pfam" id="PF15636"/>
    </source>
</evidence>
<dbReference type="InterPro" id="IPR050708">
    <property type="entry name" value="T6SS_VgrG/RHS"/>
</dbReference>
<evidence type="ECO:0000259" key="3">
    <source>
        <dbReference type="Pfam" id="PF03527"/>
    </source>
</evidence>
<keyword evidence="1" id="KW-0677">Repeat</keyword>
<dbReference type="Pfam" id="PF25023">
    <property type="entry name" value="TEN_YD-shell"/>
    <property type="match status" value="1"/>
</dbReference>
<dbReference type="InterPro" id="IPR022385">
    <property type="entry name" value="Rhs_assc_core"/>
</dbReference>
<dbReference type="InterPro" id="IPR028916">
    <property type="entry name" value="Tox-GHH_dom"/>
</dbReference>
<comment type="caution">
    <text evidence="6">The sequence shown here is derived from an EMBL/GenBank/DDBJ whole genome shotgun (WGS) entry which is preliminary data.</text>
</comment>
<feature type="domain" description="Tox-GHH" evidence="4">
    <location>
        <begin position="1508"/>
        <end position="1548"/>
    </location>
</feature>
<dbReference type="Proteomes" id="UP000490535">
    <property type="component" value="Unassembled WGS sequence"/>
</dbReference>
<evidence type="ECO:0000256" key="2">
    <source>
        <dbReference type="SAM" id="MobiDB-lite"/>
    </source>
</evidence>
<reference evidence="7" key="1">
    <citation type="journal article" date="2020" name="MBio">
        <title>Horizontal gene transfer to a defensive symbiont with a reduced genome amongst a multipartite beetle microbiome.</title>
        <authorList>
            <person name="Waterworth S.C."/>
            <person name="Florez L.V."/>
            <person name="Rees E.R."/>
            <person name="Hertweck C."/>
            <person name="Kaltenpoth M."/>
            <person name="Kwan J.C."/>
        </authorList>
    </citation>
    <scope>NUCLEOTIDE SEQUENCE [LARGE SCALE GENOMIC DNA]</scope>
</reference>
<dbReference type="Pfam" id="PF05593">
    <property type="entry name" value="RHS_repeat"/>
    <property type="match status" value="4"/>
</dbReference>
<gene>
    <name evidence="6" type="primary">rhsC_7</name>
    <name evidence="6" type="ORF">GAK29_03761</name>
</gene>
<evidence type="ECO:0000313" key="7">
    <source>
        <dbReference type="Proteomes" id="UP000490535"/>
    </source>
</evidence>
<evidence type="ECO:0000313" key="6">
    <source>
        <dbReference type="EMBL" id="KAF1019965.1"/>
    </source>
</evidence>
<organism evidence="6 7">
    <name type="scientific">Acinetobacter bereziniae</name>
    <name type="common">Acinetobacter genomosp. 10</name>
    <dbReference type="NCBI Taxonomy" id="106648"/>
    <lineage>
        <taxon>Bacteria</taxon>
        <taxon>Pseudomonadati</taxon>
        <taxon>Pseudomonadota</taxon>
        <taxon>Gammaproteobacteria</taxon>
        <taxon>Moraxellales</taxon>
        <taxon>Moraxellaceae</taxon>
        <taxon>Acinetobacter</taxon>
    </lineage>
</organism>
<protein>
    <submittedName>
        <fullName evidence="6">Putative deoxyribonuclease RhsC</fullName>
    </submittedName>
</protein>
<dbReference type="PANTHER" id="PTHR32305">
    <property type="match status" value="1"/>
</dbReference>
<feature type="domain" description="Teneurin-like YD-shell" evidence="5">
    <location>
        <begin position="1166"/>
        <end position="1340"/>
    </location>
</feature>
<dbReference type="InterPro" id="IPR056823">
    <property type="entry name" value="TEN-like_YD-shell"/>
</dbReference>
<dbReference type="SUPFAM" id="SSF50956">
    <property type="entry name" value="Thermostable phytase (3-phytase)"/>
    <property type="match status" value="1"/>
</dbReference>
<feature type="compositionally biased region" description="Polar residues" evidence="2">
    <location>
        <begin position="305"/>
        <end position="322"/>
    </location>
</feature>
<dbReference type="Pfam" id="PF15636">
    <property type="entry name" value="Tox-GHH"/>
    <property type="match status" value="1"/>
</dbReference>
<evidence type="ECO:0000259" key="5">
    <source>
        <dbReference type="Pfam" id="PF25023"/>
    </source>
</evidence>
<accession>A0A833PD12</accession>
<dbReference type="NCBIfam" id="TIGR03696">
    <property type="entry name" value="Rhs_assc_core"/>
    <property type="match status" value="1"/>
</dbReference>
<feature type="region of interest" description="Disordered" evidence="2">
    <location>
        <begin position="304"/>
        <end position="343"/>
    </location>
</feature>
<dbReference type="Pfam" id="PF03527">
    <property type="entry name" value="RHS"/>
    <property type="match status" value="1"/>
</dbReference>
<name>A0A833PD12_ACIBZ</name>
<proteinExistence type="predicted"/>
<evidence type="ECO:0000256" key="1">
    <source>
        <dbReference type="ARBA" id="ARBA00022737"/>
    </source>
</evidence>
<dbReference type="NCBIfam" id="TIGR01643">
    <property type="entry name" value="YD_repeat_2x"/>
    <property type="match status" value="4"/>
</dbReference>
<feature type="compositionally biased region" description="Basic and acidic residues" evidence="2">
    <location>
        <begin position="323"/>
        <end position="334"/>
    </location>
</feature>
<dbReference type="InterPro" id="IPR006530">
    <property type="entry name" value="YD"/>
</dbReference>
<dbReference type="CDD" id="cd20743">
    <property type="entry name" value="FIX_RhsA-like"/>
    <property type="match status" value="1"/>
</dbReference>